<organism evidence="1">
    <name type="scientific">Tanacetum cinerariifolium</name>
    <name type="common">Dalmatian daisy</name>
    <name type="synonym">Chrysanthemum cinerariifolium</name>
    <dbReference type="NCBI Taxonomy" id="118510"/>
    <lineage>
        <taxon>Eukaryota</taxon>
        <taxon>Viridiplantae</taxon>
        <taxon>Streptophyta</taxon>
        <taxon>Embryophyta</taxon>
        <taxon>Tracheophyta</taxon>
        <taxon>Spermatophyta</taxon>
        <taxon>Magnoliopsida</taxon>
        <taxon>eudicotyledons</taxon>
        <taxon>Gunneridae</taxon>
        <taxon>Pentapetalae</taxon>
        <taxon>asterids</taxon>
        <taxon>campanulids</taxon>
        <taxon>Asterales</taxon>
        <taxon>Asteraceae</taxon>
        <taxon>Asteroideae</taxon>
        <taxon>Anthemideae</taxon>
        <taxon>Anthemidinae</taxon>
        <taxon>Tanacetum</taxon>
    </lineage>
</organism>
<reference evidence="1" key="1">
    <citation type="journal article" date="2019" name="Sci. Rep.">
        <title>Draft genome of Tanacetum cinerariifolium, the natural source of mosquito coil.</title>
        <authorList>
            <person name="Yamashiro T."/>
            <person name="Shiraishi A."/>
            <person name="Satake H."/>
            <person name="Nakayama K."/>
        </authorList>
    </citation>
    <scope>NUCLEOTIDE SEQUENCE</scope>
</reference>
<accession>A0A6L2JTQ4</accession>
<sequence length="265" mass="30106">MNLDSSSRNMEFTCLALRKKYRLNLKNDMPPQDKVIPSKTVADAKVAIQEMVEYSQKWNNGTSRTKSTKTSEGIAAIQAQLNNLGREIKKVNEKVYAAQVGCKQCKGAVLTTPKIAHSRKKGKPSKKLTTLNLKEKDPGSFTLPCYINNVCFDNALTDLGASIIRPFIWGLHRSNDLDVPLELRRDQVDDLMPTIKEGEVVEEFRARNGARMVNVMSKQFYNSIRKDKLEYKGNNVVGALMNIPILLELFYLNRFYSFRRYGCLS</sequence>
<dbReference type="EMBL" id="BKCJ010001297">
    <property type="protein sequence ID" value="GEU40393.1"/>
    <property type="molecule type" value="Genomic_DNA"/>
</dbReference>
<comment type="caution">
    <text evidence="1">The sequence shown here is derived from an EMBL/GenBank/DDBJ whole genome shotgun (WGS) entry which is preliminary data.</text>
</comment>
<dbReference type="AlphaFoldDB" id="A0A6L2JTQ4"/>
<gene>
    <name evidence="1" type="ORF">Tci_012371</name>
</gene>
<evidence type="ECO:0000313" key="1">
    <source>
        <dbReference type="EMBL" id="GEU40393.1"/>
    </source>
</evidence>
<proteinExistence type="predicted"/>
<name>A0A6L2JTQ4_TANCI</name>
<protein>
    <submittedName>
        <fullName evidence="1">Uncharacterized protein</fullName>
    </submittedName>
</protein>